<dbReference type="HAMAP" id="MF_00283">
    <property type="entry name" value="Phe_tRNA_synth_beta1"/>
    <property type="match status" value="1"/>
</dbReference>
<dbReference type="InterPro" id="IPR020825">
    <property type="entry name" value="Phe-tRNA_synthase-like_B3/B4"/>
</dbReference>
<name>A0A9W6HP06_9MICO</name>
<evidence type="ECO:0000256" key="5">
    <source>
        <dbReference type="ARBA" id="ARBA00022555"/>
    </source>
</evidence>
<dbReference type="PROSITE" id="PS50886">
    <property type="entry name" value="TRBD"/>
    <property type="match status" value="1"/>
</dbReference>
<keyword evidence="11 16" id="KW-0694">RNA-binding</keyword>
<keyword evidence="6 15" id="KW-0436">Ligase</keyword>
<keyword evidence="5 16" id="KW-0820">tRNA-binding</keyword>
<dbReference type="GO" id="GO:0000049">
    <property type="term" value="F:tRNA binding"/>
    <property type="evidence" value="ECO:0007669"/>
    <property type="project" value="UniProtKB-UniRule"/>
</dbReference>
<feature type="domain" description="TRNA-binding" evidence="17">
    <location>
        <begin position="40"/>
        <end position="156"/>
    </location>
</feature>
<comment type="caution">
    <text evidence="20">The sequence shown here is derived from an EMBL/GenBank/DDBJ whole genome shotgun (WGS) entry which is preliminary data.</text>
</comment>
<evidence type="ECO:0000256" key="2">
    <source>
        <dbReference type="ARBA" id="ARBA00008653"/>
    </source>
</evidence>
<dbReference type="GO" id="GO:0009328">
    <property type="term" value="C:phenylalanine-tRNA ligase complex"/>
    <property type="evidence" value="ECO:0007669"/>
    <property type="project" value="TreeGrafter"/>
</dbReference>
<dbReference type="Proteomes" id="UP001142291">
    <property type="component" value="Unassembled WGS sequence"/>
</dbReference>
<comment type="catalytic activity">
    <reaction evidence="14 15">
        <text>tRNA(Phe) + L-phenylalanine + ATP = L-phenylalanyl-tRNA(Phe) + AMP + diphosphate + H(+)</text>
        <dbReference type="Rhea" id="RHEA:19413"/>
        <dbReference type="Rhea" id="RHEA-COMP:9668"/>
        <dbReference type="Rhea" id="RHEA-COMP:9699"/>
        <dbReference type="ChEBI" id="CHEBI:15378"/>
        <dbReference type="ChEBI" id="CHEBI:30616"/>
        <dbReference type="ChEBI" id="CHEBI:33019"/>
        <dbReference type="ChEBI" id="CHEBI:58095"/>
        <dbReference type="ChEBI" id="CHEBI:78442"/>
        <dbReference type="ChEBI" id="CHEBI:78531"/>
        <dbReference type="ChEBI" id="CHEBI:456215"/>
        <dbReference type="EC" id="6.1.1.20"/>
    </reaction>
</comment>
<evidence type="ECO:0000313" key="20">
    <source>
        <dbReference type="EMBL" id="GLJ96712.1"/>
    </source>
</evidence>
<keyword evidence="9 15" id="KW-0067">ATP-binding</keyword>
<dbReference type="Gene3D" id="3.50.40.10">
    <property type="entry name" value="Phenylalanyl-trna Synthetase, Chain B, domain 3"/>
    <property type="match status" value="1"/>
</dbReference>
<protein>
    <recommendedName>
        <fullName evidence="15">Phenylalanine--tRNA ligase beta subunit</fullName>
        <ecNumber evidence="15">6.1.1.20</ecNumber>
    </recommendedName>
    <alternativeName>
        <fullName evidence="15">Phenylalanyl-tRNA synthetase beta subunit</fullName>
        <shortName evidence="15">PheRS</shortName>
    </alternativeName>
</protein>
<accession>A0A9W6HP06</accession>
<dbReference type="PANTHER" id="PTHR10947">
    <property type="entry name" value="PHENYLALANYL-TRNA SYNTHETASE BETA CHAIN AND LEUCINE-RICH REPEAT-CONTAINING PROTEIN 47"/>
    <property type="match status" value="1"/>
</dbReference>
<dbReference type="SMART" id="SM00896">
    <property type="entry name" value="FDX-ACB"/>
    <property type="match status" value="1"/>
</dbReference>
<dbReference type="Pfam" id="PF03484">
    <property type="entry name" value="B5"/>
    <property type="match status" value="1"/>
</dbReference>
<feature type="binding site" evidence="15">
    <location>
        <position position="468"/>
    </location>
    <ligand>
        <name>Mg(2+)</name>
        <dbReference type="ChEBI" id="CHEBI:18420"/>
        <note>shared with alpha subunit</note>
    </ligand>
</feature>
<dbReference type="SUPFAM" id="SSF54991">
    <property type="entry name" value="Anticodon-binding domain of PheRS"/>
    <property type="match status" value="1"/>
</dbReference>
<evidence type="ECO:0000256" key="12">
    <source>
        <dbReference type="ARBA" id="ARBA00022917"/>
    </source>
</evidence>
<evidence type="ECO:0000256" key="9">
    <source>
        <dbReference type="ARBA" id="ARBA00022840"/>
    </source>
</evidence>
<dbReference type="SUPFAM" id="SSF55681">
    <property type="entry name" value="Class II aaRS and biotin synthetases"/>
    <property type="match status" value="1"/>
</dbReference>
<dbReference type="InterPro" id="IPR005121">
    <property type="entry name" value="Fdx_antiC-bd"/>
</dbReference>
<sequence>MRVPLSWLREYVELPEGATTDDVFAALVSVGFEEEEVIGFELTGPVVVGQVVSFEAEPQSNGKTIRWCQVDVGEDNGGVRGIVCGASNFFAGDKVVVSLPGAVLPGPFPISARKTYGHVSDGMIASARELGLGDEHNGILRLVELGLDPEVGVDAIALLGLDDVAVDVNVTPDRGYALSMRGIAREYAHATGAVFRDPAAHEWDDVRPGAGFPIVVDDAAPLRGRVGASEFVVRVVRGVDPTRPTPPWMVSRLTLAGIRSLGVLIDITNYVMLELGNPIHGYDLDLLQGGITVRRASAGEKLTTLDGKERSLSAEDLLITDESGPIGLAGVMGGGTTEMTDATRNVLIEAATFDPITIARTARRHKLPSEASRRFERGVDPLLPFVAARRVAELMVALAGGTLDEELGGALYGEVFLASIELPRGFVSQLIGVDYTDAEITGALETIGCEVSDAEDGWEVIPPSWRPDLTDRWTLAEEVARIHGLDRIPSVLPTPPAGSGGRGLTALQKGRRRVANALAAAGFVETPSFPFSTAAANDLHGSASGDPLPSVKLANPLDGQTPYLRRSLVPGLMQVAHRNLARGFSDLALFETGLVFAPEAGVAYGTTEVPPLGLRPSDETLAALNAAIPPQPRRVAVLLTGNLSTKAPARPAVAFELADALGAVQTIAAAAGVRVDVAQGERAALHPGRTGIVSVRGVEVGYVGEVLPGVSAEADLPGRVYVAELDLDAVLALAGDLDVAASLSGYPAATQDVSLLVGDDVVAGDVEDALAAGAGELLESLRLVDDYRGDGIPAGTRSLTFALRFRASDRTLTAAEATDAKLAGVAVASERFGATIRE</sequence>
<feature type="binding site" evidence="15">
    <location>
        <position position="478"/>
    </location>
    <ligand>
        <name>Mg(2+)</name>
        <dbReference type="ChEBI" id="CHEBI:18420"/>
        <note>shared with alpha subunit</note>
    </ligand>
</feature>
<keyword evidence="12 15" id="KW-0648">Protein biosynthesis</keyword>
<comment type="subunit">
    <text evidence="3 15">Tetramer of two alpha and two beta subunits.</text>
</comment>
<evidence type="ECO:0000256" key="16">
    <source>
        <dbReference type="PROSITE-ProRule" id="PRU00209"/>
    </source>
</evidence>
<dbReference type="Gene3D" id="3.30.70.380">
    <property type="entry name" value="Ferrodoxin-fold anticodon-binding domain"/>
    <property type="match status" value="1"/>
</dbReference>
<evidence type="ECO:0000259" key="18">
    <source>
        <dbReference type="PROSITE" id="PS51447"/>
    </source>
</evidence>
<dbReference type="GO" id="GO:0005524">
    <property type="term" value="F:ATP binding"/>
    <property type="evidence" value="ECO:0007669"/>
    <property type="project" value="UniProtKB-UniRule"/>
</dbReference>
<keyword evidence="7 15" id="KW-0479">Metal-binding</keyword>
<reference evidence="20" key="2">
    <citation type="submission" date="2023-01" db="EMBL/GenBank/DDBJ databases">
        <authorList>
            <person name="Sun Q."/>
            <person name="Evtushenko L."/>
        </authorList>
    </citation>
    <scope>NUCLEOTIDE SEQUENCE</scope>
    <source>
        <strain evidence="20">VKM Ac-1940</strain>
    </source>
</reference>
<evidence type="ECO:0000313" key="21">
    <source>
        <dbReference type="Proteomes" id="UP001142291"/>
    </source>
</evidence>
<comment type="similarity">
    <text evidence="2 15">Belongs to the phenylalanyl-tRNA synthetase beta subunit family. Type 1 subfamily.</text>
</comment>
<dbReference type="InterPro" id="IPR045864">
    <property type="entry name" value="aa-tRNA-synth_II/BPL/LPL"/>
</dbReference>
<evidence type="ECO:0000256" key="3">
    <source>
        <dbReference type="ARBA" id="ARBA00011209"/>
    </source>
</evidence>
<comment type="subcellular location">
    <subcellularLocation>
        <location evidence="1 15">Cytoplasm</location>
    </subcellularLocation>
</comment>
<dbReference type="NCBIfam" id="TIGR00472">
    <property type="entry name" value="pheT_bact"/>
    <property type="match status" value="1"/>
</dbReference>
<dbReference type="InterPro" id="IPR033714">
    <property type="entry name" value="tRNA_bind_bactPheRS"/>
</dbReference>
<evidence type="ECO:0000256" key="4">
    <source>
        <dbReference type="ARBA" id="ARBA00022490"/>
    </source>
</evidence>
<evidence type="ECO:0000259" key="19">
    <source>
        <dbReference type="PROSITE" id="PS51483"/>
    </source>
</evidence>
<dbReference type="Pfam" id="PF01588">
    <property type="entry name" value="tRNA_bind"/>
    <property type="match status" value="1"/>
</dbReference>
<dbReference type="Gene3D" id="2.40.50.140">
    <property type="entry name" value="Nucleic acid-binding proteins"/>
    <property type="match status" value="1"/>
</dbReference>
<dbReference type="Pfam" id="PF17759">
    <property type="entry name" value="tRNA_synthFbeta"/>
    <property type="match status" value="1"/>
</dbReference>
<dbReference type="PROSITE" id="PS51483">
    <property type="entry name" value="B5"/>
    <property type="match status" value="1"/>
</dbReference>
<proteinExistence type="inferred from homology"/>
<reference evidence="20" key="1">
    <citation type="journal article" date="2014" name="Int. J. Syst. Evol. Microbiol.">
        <title>Complete genome sequence of Corynebacterium casei LMG S-19264T (=DSM 44701T), isolated from a smear-ripened cheese.</title>
        <authorList>
            <consortium name="US DOE Joint Genome Institute (JGI-PGF)"/>
            <person name="Walter F."/>
            <person name="Albersmeier A."/>
            <person name="Kalinowski J."/>
            <person name="Ruckert C."/>
        </authorList>
    </citation>
    <scope>NUCLEOTIDE SEQUENCE</scope>
    <source>
        <strain evidence="20">VKM Ac-1940</strain>
    </source>
</reference>
<dbReference type="InterPro" id="IPR045060">
    <property type="entry name" value="Phe-tRNA-ligase_IIc_bsu"/>
</dbReference>
<dbReference type="GO" id="GO:0000287">
    <property type="term" value="F:magnesium ion binding"/>
    <property type="evidence" value="ECO:0007669"/>
    <property type="project" value="UniProtKB-UniRule"/>
</dbReference>
<evidence type="ECO:0000256" key="15">
    <source>
        <dbReference type="HAMAP-Rule" id="MF_00283"/>
    </source>
</evidence>
<keyword evidence="4 15" id="KW-0963">Cytoplasm</keyword>
<dbReference type="GO" id="GO:0006432">
    <property type="term" value="P:phenylalanyl-tRNA aminoacylation"/>
    <property type="evidence" value="ECO:0007669"/>
    <property type="project" value="UniProtKB-UniRule"/>
</dbReference>
<dbReference type="CDD" id="cd00769">
    <property type="entry name" value="PheRS_beta_core"/>
    <property type="match status" value="1"/>
</dbReference>
<dbReference type="RefSeq" id="WP_204963169.1">
    <property type="nucleotide sequence ID" value="NZ_BAAAUR010000009.1"/>
</dbReference>
<dbReference type="InterPro" id="IPR004532">
    <property type="entry name" value="Phe-tRNA-ligase_IIc_bsu_bact"/>
</dbReference>
<feature type="binding site" evidence="15">
    <location>
        <position position="477"/>
    </location>
    <ligand>
        <name>Mg(2+)</name>
        <dbReference type="ChEBI" id="CHEBI:18420"/>
        <note>shared with alpha subunit</note>
    </ligand>
</feature>
<dbReference type="PROSITE" id="PS51447">
    <property type="entry name" value="FDX_ACB"/>
    <property type="match status" value="1"/>
</dbReference>
<dbReference type="PANTHER" id="PTHR10947:SF0">
    <property type="entry name" value="PHENYLALANINE--TRNA LIGASE BETA SUBUNIT"/>
    <property type="match status" value="1"/>
</dbReference>
<dbReference type="Pfam" id="PF03147">
    <property type="entry name" value="FDX-ACB"/>
    <property type="match status" value="1"/>
</dbReference>
<evidence type="ECO:0000256" key="14">
    <source>
        <dbReference type="ARBA" id="ARBA00049255"/>
    </source>
</evidence>
<dbReference type="SUPFAM" id="SSF56037">
    <property type="entry name" value="PheT/TilS domain"/>
    <property type="match status" value="1"/>
</dbReference>
<organism evidence="20 21">
    <name type="scientific">Microbacterium dextranolyticum</name>
    <dbReference type="NCBI Taxonomy" id="36806"/>
    <lineage>
        <taxon>Bacteria</taxon>
        <taxon>Bacillati</taxon>
        <taxon>Actinomycetota</taxon>
        <taxon>Actinomycetes</taxon>
        <taxon>Micrococcales</taxon>
        <taxon>Microbacteriaceae</taxon>
        <taxon>Microbacterium</taxon>
    </lineage>
</organism>
<evidence type="ECO:0000256" key="7">
    <source>
        <dbReference type="ARBA" id="ARBA00022723"/>
    </source>
</evidence>
<dbReference type="SMART" id="SM00873">
    <property type="entry name" value="B3_4"/>
    <property type="match status" value="1"/>
</dbReference>
<dbReference type="InterPro" id="IPR002547">
    <property type="entry name" value="tRNA-bd_dom"/>
</dbReference>
<evidence type="ECO:0000256" key="11">
    <source>
        <dbReference type="ARBA" id="ARBA00022884"/>
    </source>
</evidence>
<dbReference type="InterPro" id="IPR005147">
    <property type="entry name" value="tRNA_synthase_B5-dom"/>
</dbReference>
<dbReference type="InterPro" id="IPR009061">
    <property type="entry name" value="DNA-bd_dom_put_sf"/>
</dbReference>
<keyword evidence="8 15" id="KW-0547">Nucleotide-binding</keyword>
<keyword evidence="13 15" id="KW-0030">Aminoacyl-tRNA synthetase</keyword>
<dbReference type="SMART" id="SM00874">
    <property type="entry name" value="B5"/>
    <property type="match status" value="1"/>
</dbReference>
<dbReference type="GO" id="GO:0004826">
    <property type="term" value="F:phenylalanine-tRNA ligase activity"/>
    <property type="evidence" value="ECO:0007669"/>
    <property type="project" value="UniProtKB-UniRule"/>
</dbReference>
<keyword evidence="21" id="KW-1185">Reference proteome</keyword>
<dbReference type="AlphaFoldDB" id="A0A9W6HP06"/>
<evidence type="ECO:0000256" key="8">
    <source>
        <dbReference type="ARBA" id="ARBA00022741"/>
    </source>
</evidence>
<comment type="caution">
    <text evidence="15">Lacks conserved residue(s) required for the propagation of feature annotation.</text>
</comment>
<comment type="cofactor">
    <cofactor evidence="15">
        <name>Mg(2+)</name>
        <dbReference type="ChEBI" id="CHEBI:18420"/>
    </cofactor>
    <text evidence="15">Binds 2 magnesium ions per tetramer.</text>
</comment>
<dbReference type="SUPFAM" id="SSF46955">
    <property type="entry name" value="Putative DNA-binding domain"/>
    <property type="match status" value="1"/>
</dbReference>
<dbReference type="CDD" id="cd02796">
    <property type="entry name" value="tRNA_bind_bactPheRS"/>
    <property type="match status" value="1"/>
</dbReference>
<dbReference type="InterPro" id="IPR036690">
    <property type="entry name" value="Fdx_antiC-bd_sf"/>
</dbReference>
<dbReference type="InterPro" id="IPR012340">
    <property type="entry name" value="NA-bd_OB-fold"/>
</dbReference>
<dbReference type="Gene3D" id="3.30.56.10">
    <property type="match status" value="2"/>
</dbReference>
<feature type="domain" description="B5" evidence="19">
    <location>
        <begin position="415"/>
        <end position="490"/>
    </location>
</feature>
<feature type="domain" description="FDX-ACB" evidence="18">
    <location>
        <begin position="744"/>
        <end position="837"/>
    </location>
</feature>
<dbReference type="Pfam" id="PF03483">
    <property type="entry name" value="B3_4"/>
    <property type="match status" value="1"/>
</dbReference>
<dbReference type="InterPro" id="IPR041616">
    <property type="entry name" value="PheRS_beta_core"/>
</dbReference>
<evidence type="ECO:0000259" key="17">
    <source>
        <dbReference type="PROSITE" id="PS50886"/>
    </source>
</evidence>
<gene>
    <name evidence="15 20" type="primary">pheT</name>
    <name evidence="20" type="ORF">GCM10017591_27750</name>
</gene>
<evidence type="ECO:0000256" key="10">
    <source>
        <dbReference type="ARBA" id="ARBA00022842"/>
    </source>
</evidence>
<dbReference type="InterPro" id="IPR005146">
    <property type="entry name" value="B3/B4_tRNA-bd"/>
</dbReference>
<evidence type="ECO:0000256" key="1">
    <source>
        <dbReference type="ARBA" id="ARBA00004496"/>
    </source>
</evidence>
<evidence type="ECO:0000256" key="6">
    <source>
        <dbReference type="ARBA" id="ARBA00022598"/>
    </source>
</evidence>
<dbReference type="EMBL" id="BSER01000014">
    <property type="protein sequence ID" value="GLJ96712.1"/>
    <property type="molecule type" value="Genomic_DNA"/>
</dbReference>
<dbReference type="EC" id="6.1.1.20" evidence="15"/>
<dbReference type="Gene3D" id="3.30.930.10">
    <property type="entry name" value="Bira Bifunctional Protein, Domain 2"/>
    <property type="match status" value="1"/>
</dbReference>
<evidence type="ECO:0000256" key="13">
    <source>
        <dbReference type="ARBA" id="ARBA00023146"/>
    </source>
</evidence>
<dbReference type="SUPFAM" id="SSF50249">
    <property type="entry name" value="Nucleic acid-binding proteins"/>
    <property type="match status" value="1"/>
</dbReference>
<keyword evidence="10 15" id="KW-0460">Magnesium</keyword>